<sequence length="195" mass="21673">MAKKTPPDRPPNHPPGRPPRRPPRPLTPERLEKSALAYLERYASSAENLRRVLMRKVARVARHHPTDPDQAAEWIDALVARYLKAGLLDDQTYAEGRARSLTRQGASARRIAATLAAKGVERDHIDAALASRDDGEDAAEADRAAAFTYARRRRLGPYRAPDKRAEHRHKDLAALARQGFSSDTAHAVIDADPEE</sequence>
<comment type="subcellular location">
    <subcellularLocation>
        <location evidence="1 5">Cytoplasm</location>
    </subcellularLocation>
</comment>
<dbReference type="InterPro" id="IPR053924">
    <property type="entry name" value="RecX_HTH_2nd"/>
</dbReference>
<evidence type="ECO:0000256" key="1">
    <source>
        <dbReference type="ARBA" id="ARBA00004496"/>
    </source>
</evidence>
<evidence type="ECO:0000256" key="4">
    <source>
        <dbReference type="ARBA" id="ARBA00022490"/>
    </source>
</evidence>
<reference evidence="9" key="1">
    <citation type="submission" date="2016-10" db="EMBL/GenBank/DDBJ databases">
        <authorList>
            <person name="Varghese N."/>
            <person name="Submissions S."/>
        </authorList>
    </citation>
    <scope>NUCLEOTIDE SEQUENCE [LARGE SCALE GENOMIC DNA]</scope>
    <source>
        <strain evidence="9">930I</strain>
    </source>
</reference>
<evidence type="ECO:0000313" key="9">
    <source>
        <dbReference type="Proteomes" id="UP000217076"/>
    </source>
</evidence>
<keyword evidence="4 5" id="KW-0963">Cytoplasm</keyword>
<dbReference type="GO" id="GO:0005737">
    <property type="term" value="C:cytoplasm"/>
    <property type="evidence" value="ECO:0007669"/>
    <property type="project" value="UniProtKB-SubCell"/>
</dbReference>
<protein>
    <recommendedName>
        <fullName evidence="3 5">Regulatory protein RecX</fullName>
    </recommendedName>
</protein>
<dbReference type="AlphaFoldDB" id="A0A1G8BY70"/>
<proteinExistence type="inferred from homology"/>
<dbReference type="RefSeq" id="WP_092619572.1">
    <property type="nucleotide sequence ID" value="NZ_FNCV01000006.1"/>
</dbReference>
<dbReference type="HAMAP" id="MF_01114">
    <property type="entry name" value="RecX"/>
    <property type="match status" value="1"/>
</dbReference>
<evidence type="ECO:0000256" key="2">
    <source>
        <dbReference type="ARBA" id="ARBA00009695"/>
    </source>
</evidence>
<feature type="domain" description="RecX second three-helical" evidence="7">
    <location>
        <begin position="89"/>
        <end position="129"/>
    </location>
</feature>
<evidence type="ECO:0000256" key="3">
    <source>
        <dbReference type="ARBA" id="ARBA00018111"/>
    </source>
</evidence>
<dbReference type="InterPro" id="IPR003783">
    <property type="entry name" value="Regulatory_RecX"/>
</dbReference>
<evidence type="ECO:0000313" key="8">
    <source>
        <dbReference type="EMBL" id="SDH38142.1"/>
    </source>
</evidence>
<accession>A0A1G8BY70</accession>
<dbReference type="OrthoDB" id="5507982at2"/>
<dbReference type="Pfam" id="PF02631">
    <property type="entry name" value="RecX_HTH2"/>
    <property type="match status" value="1"/>
</dbReference>
<dbReference type="PANTHER" id="PTHR33602">
    <property type="entry name" value="REGULATORY PROTEIN RECX FAMILY PROTEIN"/>
    <property type="match status" value="1"/>
</dbReference>
<gene>
    <name evidence="5" type="primary">recX</name>
    <name evidence="8" type="ORF">SAMN05421742_106153</name>
</gene>
<comment type="similarity">
    <text evidence="2 5">Belongs to the RecX family.</text>
</comment>
<keyword evidence="9" id="KW-1185">Reference proteome</keyword>
<name>A0A1G8BY70_9PROT</name>
<evidence type="ECO:0000256" key="6">
    <source>
        <dbReference type="SAM" id="MobiDB-lite"/>
    </source>
</evidence>
<dbReference type="InterPro" id="IPR036388">
    <property type="entry name" value="WH-like_DNA-bd_sf"/>
</dbReference>
<dbReference type="GO" id="GO:0006282">
    <property type="term" value="P:regulation of DNA repair"/>
    <property type="evidence" value="ECO:0007669"/>
    <property type="project" value="UniProtKB-UniRule"/>
</dbReference>
<dbReference type="EMBL" id="FNCV01000006">
    <property type="protein sequence ID" value="SDH38142.1"/>
    <property type="molecule type" value="Genomic_DNA"/>
</dbReference>
<evidence type="ECO:0000259" key="7">
    <source>
        <dbReference type="Pfam" id="PF02631"/>
    </source>
</evidence>
<evidence type="ECO:0000256" key="5">
    <source>
        <dbReference type="HAMAP-Rule" id="MF_01114"/>
    </source>
</evidence>
<dbReference type="STRING" id="83401.SAMN05421742_106153"/>
<dbReference type="Gene3D" id="1.10.10.10">
    <property type="entry name" value="Winged helix-like DNA-binding domain superfamily/Winged helix DNA-binding domain"/>
    <property type="match status" value="1"/>
</dbReference>
<dbReference type="PANTHER" id="PTHR33602:SF1">
    <property type="entry name" value="REGULATORY PROTEIN RECX FAMILY PROTEIN"/>
    <property type="match status" value="1"/>
</dbReference>
<feature type="region of interest" description="Disordered" evidence="6">
    <location>
        <begin position="1"/>
        <end position="27"/>
    </location>
</feature>
<dbReference type="Proteomes" id="UP000217076">
    <property type="component" value="Unassembled WGS sequence"/>
</dbReference>
<organism evidence="8 9">
    <name type="scientific">Roseospirillum parvum</name>
    <dbReference type="NCBI Taxonomy" id="83401"/>
    <lineage>
        <taxon>Bacteria</taxon>
        <taxon>Pseudomonadati</taxon>
        <taxon>Pseudomonadota</taxon>
        <taxon>Alphaproteobacteria</taxon>
        <taxon>Rhodospirillales</taxon>
        <taxon>Rhodospirillaceae</taxon>
        <taxon>Roseospirillum</taxon>
    </lineage>
</organism>
<comment type="function">
    <text evidence="5">Modulates RecA activity.</text>
</comment>
<feature type="compositionally biased region" description="Basic and acidic residues" evidence="6">
    <location>
        <begin position="1"/>
        <end position="11"/>
    </location>
</feature>